<evidence type="ECO:0000313" key="8">
    <source>
        <dbReference type="Proteomes" id="UP001302806"/>
    </source>
</evidence>
<evidence type="ECO:0000259" key="6">
    <source>
        <dbReference type="Pfam" id="PF07980"/>
    </source>
</evidence>
<accession>A0ABY9XYQ1</accession>
<keyword evidence="3" id="KW-0732">Signal</keyword>
<comment type="subcellular location">
    <subcellularLocation>
        <location evidence="1">Cell outer membrane</location>
    </subcellularLocation>
</comment>
<organism evidence="7 8">
    <name type="scientific">Thalassobellus suaedae</name>
    <dbReference type="NCBI Taxonomy" id="3074124"/>
    <lineage>
        <taxon>Bacteria</taxon>
        <taxon>Pseudomonadati</taxon>
        <taxon>Bacteroidota</taxon>
        <taxon>Flavobacteriia</taxon>
        <taxon>Flavobacteriales</taxon>
        <taxon>Flavobacteriaceae</taxon>
        <taxon>Thalassobellus</taxon>
    </lineage>
</organism>
<protein>
    <submittedName>
        <fullName evidence="7">RagB/SusD family nutrient uptake outer membrane protein</fullName>
    </submittedName>
</protein>
<proteinExistence type="inferred from homology"/>
<dbReference type="InterPro" id="IPR012944">
    <property type="entry name" value="SusD_RagB_dom"/>
</dbReference>
<evidence type="ECO:0000256" key="1">
    <source>
        <dbReference type="ARBA" id="ARBA00004442"/>
    </source>
</evidence>
<dbReference type="SUPFAM" id="SSF48452">
    <property type="entry name" value="TPR-like"/>
    <property type="match status" value="1"/>
</dbReference>
<dbReference type="InterPro" id="IPR011990">
    <property type="entry name" value="TPR-like_helical_dom_sf"/>
</dbReference>
<dbReference type="Gene3D" id="1.25.40.390">
    <property type="match status" value="1"/>
</dbReference>
<dbReference type="Proteomes" id="UP001302806">
    <property type="component" value="Chromosome"/>
</dbReference>
<reference evidence="7 8" key="1">
    <citation type="submission" date="2023-09" db="EMBL/GenBank/DDBJ databases">
        <title>Thalassobella suaedae gen. nov., sp. nov., a marine bacterium of the family Flavobacteriaceae isolated from a halophyte Suaeda japonica.</title>
        <authorList>
            <person name="Lee S.Y."/>
            <person name="Hwang C.Y."/>
        </authorList>
    </citation>
    <scope>NUCLEOTIDE SEQUENCE [LARGE SCALE GENOMIC DNA]</scope>
    <source>
        <strain evidence="7 8">HL-DH14</strain>
    </source>
</reference>
<keyword evidence="4" id="KW-0472">Membrane</keyword>
<sequence>MRLADLYLLYAETLNEANGTSSEVKKYLDLIRERAGLLGVDDSWANFSTNPSKPQTKEGLRDIIHQERSIELAFEGSRYWDIRRWKTAPIIMNNDVLAWDQTKETAELYSKPRVLFSQKFGIKDYFLPIKDSYIIRNRNLVQNLGW</sequence>
<evidence type="ECO:0000313" key="7">
    <source>
        <dbReference type="EMBL" id="WNH10983.1"/>
    </source>
</evidence>
<feature type="domain" description="RagB/SusD" evidence="6">
    <location>
        <begin position="1"/>
        <end position="146"/>
    </location>
</feature>
<evidence type="ECO:0000256" key="4">
    <source>
        <dbReference type="ARBA" id="ARBA00023136"/>
    </source>
</evidence>
<evidence type="ECO:0000256" key="2">
    <source>
        <dbReference type="ARBA" id="ARBA00006275"/>
    </source>
</evidence>
<dbReference type="EMBL" id="CP134537">
    <property type="protein sequence ID" value="WNH10983.1"/>
    <property type="molecule type" value="Genomic_DNA"/>
</dbReference>
<gene>
    <name evidence="7" type="ORF">RHP51_08825</name>
</gene>
<evidence type="ECO:0000256" key="5">
    <source>
        <dbReference type="ARBA" id="ARBA00023237"/>
    </source>
</evidence>
<dbReference type="Pfam" id="PF07980">
    <property type="entry name" value="SusD_RagB"/>
    <property type="match status" value="1"/>
</dbReference>
<name>A0ABY9XYQ1_9FLAO</name>
<evidence type="ECO:0000256" key="3">
    <source>
        <dbReference type="ARBA" id="ARBA00022729"/>
    </source>
</evidence>
<dbReference type="RefSeq" id="WP_415867191.1">
    <property type="nucleotide sequence ID" value="NZ_CP134537.1"/>
</dbReference>
<keyword evidence="5" id="KW-0998">Cell outer membrane</keyword>
<comment type="similarity">
    <text evidence="2">Belongs to the SusD family.</text>
</comment>